<dbReference type="RefSeq" id="WP_235050183.1">
    <property type="nucleotide sequence ID" value="NZ_JAKFHA010000001.1"/>
</dbReference>
<reference evidence="1" key="1">
    <citation type="submission" date="2022-01" db="EMBL/GenBank/DDBJ databases">
        <title>Genome-Based Taxonomic Classification of the Phylum Actinobacteria.</title>
        <authorList>
            <person name="Gao Y."/>
        </authorList>
    </citation>
    <scope>NUCLEOTIDE SEQUENCE</scope>
    <source>
        <strain evidence="1">KLBMP 8922</strain>
    </source>
</reference>
<organism evidence="1 2">
    <name type="scientific">Yinghuangia soli</name>
    <dbReference type="NCBI Taxonomy" id="2908204"/>
    <lineage>
        <taxon>Bacteria</taxon>
        <taxon>Bacillati</taxon>
        <taxon>Actinomycetota</taxon>
        <taxon>Actinomycetes</taxon>
        <taxon>Kitasatosporales</taxon>
        <taxon>Streptomycetaceae</taxon>
        <taxon>Yinghuangia</taxon>
    </lineage>
</organism>
<name>A0AA41TYF6_9ACTN</name>
<evidence type="ECO:0000313" key="2">
    <source>
        <dbReference type="Proteomes" id="UP001165378"/>
    </source>
</evidence>
<evidence type="ECO:0000313" key="1">
    <source>
        <dbReference type="EMBL" id="MCF2526125.1"/>
    </source>
</evidence>
<sequence>MVSSEAAGSLASGCRESVSGVVDVESEGTWCVLIEQDDDIGDVDGVGGFDVYRWKLVAEHEARDEEHAVAWAEELLQTHLPSRRFRHGLWSHSRRIYQLGERSWLVAIQDGTHTRHFRLCVAKLVRTTSFVPPKRVVPPPPEKRRRRFFG</sequence>
<comment type="caution">
    <text evidence="1">The sequence shown here is derived from an EMBL/GenBank/DDBJ whole genome shotgun (WGS) entry which is preliminary data.</text>
</comment>
<protein>
    <submittedName>
        <fullName evidence="1">Uncharacterized protein</fullName>
    </submittedName>
</protein>
<accession>A0AA41TYF6</accession>
<gene>
    <name evidence="1" type="ORF">LZ495_02660</name>
</gene>
<proteinExistence type="predicted"/>
<dbReference type="EMBL" id="JAKFHA010000001">
    <property type="protein sequence ID" value="MCF2526125.1"/>
    <property type="molecule type" value="Genomic_DNA"/>
</dbReference>
<dbReference type="Proteomes" id="UP001165378">
    <property type="component" value="Unassembled WGS sequence"/>
</dbReference>
<dbReference type="AlphaFoldDB" id="A0AA41TYF6"/>
<keyword evidence="2" id="KW-1185">Reference proteome</keyword>